<keyword evidence="2" id="KW-1185">Reference proteome</keyword>
<evidence type="ECO:0000313" key="1">
    <source>
        <dbReference type="EMBL" id="MFC4769625.1"/>
    </source>
</evidence>
<name>A0ABV9QAH9_9BACL</name>
<comment type="caution">
    <text evidence="1">The sequence shown here is derived from an EMBL/GenBank/DDBJ whole genome shotgun (WGS) entry which is preliminary data.</text>
</comment>
<sequence length="117" mass="13420">MEEITSLDELTSFLESFLQDATVWCRLEWQKNENEQSIILTQFEGQFDFCDVVADEAGREIALEFLFHPSKEYEEPQVVSLPVDPDDVEVNILENALEIESLDFYLLLTIANGSPKS</sequence>
<organism evidence="1 2">
    <name type="scientific">Effusibacillus consociatus</name>
    <dbReference type="NCBI Taxonomy" id="1117041"/>
    <lineage>
        <taxon>Bacteria</taxon>
        <taxon>Bacillati</taxon>
        <taxon>Bacillota</taxon>
        <taxon>Bacilli</taxon>
        <taxon>Bacillales</taxon>
        <taxon>Alicyclobacillaceae</taxon>
        <taxon>Effusibacillus</taxon>
    </lineage>
</organism>
<evidence type="ECO:0000313" key="2">
    <source>
        <dbReference type="Proteomes" id="UP001596002"/>
    </source>
</evidence>
<protein>
    <submittedName>
        <fullName evidence="1">Uncharacterized protein</fullName>
    </submittedName>
</protein>
<dbReference type="EMBL" id="JBHSHC010000140">
    <property type="protein sequence ID" value="MFC4769625.1"/>
    <property type="molecule type" value="Genomic_DNA"/>
</dbReference>
<dbReference type="Proteomes" id="UP001596002">
    <property type="component" value="Unassembled WGS sequence"/>
</dbReference>
<proteinExistence type="predicted"/>
<gene>
    <name evidence="1" type="ORF">ACFO8Q_20060</name>
</gene>
<dbReference type="RefSeq" id="WP_380028361.1">
    <property type="nucleotide sequence ID" value="NZ_JBHSHC010000140.1"/>
</dbReference>
<reference evidence="2" key="1">
    <citation type="journal article" date="2019" name="Int. J. Syst. Evol. Microbiol.">
        <title>The Global Catalogue of Microorganisms (GCM) 10K type strain sequencing project: providing services to taxonomists for standard genome sequencing and annotation.</title>
        <authorList>
            <consortium name="The Broad Institute Genomics Platform"/>
            <consortium name="The Broad Institute Genome Sequencing Center for Infectious Disease"/>
            <person name="Wu L."/>
            <person name="Ma J."/>
        </authorList>
    </citation>
    <scope>NUCLEOTIDE SEQUENCE [LARGE SCALE GENOMIC DNA]</scope>
    <source>
        <strain evidence="2">WYCCWR 12678</strain>
    </source>
</reference>
<accession>A0ABV9QAH9</accession>